<sequence>MKITIFFVMFSIIAIVSALPAPAPLPKEERVDANDDVELLKDSDGSDKDLKGSESAYYGYYSGYPYGGYSSYYYPSYYSSVYHTSPYYSVSYRPYSYWW</sequence>
<feature type="chain" id="PRO_5012113953" evidence="1">
    <location>
        <begin position="19"/>
        <end position="99"/>
    </location>
</feature>
<organism evidence="2 3">
    <name type="scientific">Clunio marinus</name>
    <dbReference type="NCBI Taxonomy" id="568069"/>
    <lineage>
        <taxon>Eukaryota</taxon>
        <taxon>Metazoa</taxon>
        <taxon>Ecdysozoa</taxon>
        <taxon>Arthropoda</taxon>
        <taxon>Hexapoda</taxon>
        <taxon>Insecta</taxon>
        <taxon>Pterygota</taxon>
        <taxon>Neoptera</taxon>
        <taxon>Endopterygota</taxon>
        <taxon>Diptera</taxon>
        <taxon>Nematocera</taxon>
        <taxon>Chironomoidea</taxon>
        <taxon>Chironomidae</taxon>
        <taxon>Clunio</taxon>
    </lineage>
</organism>
<reference evidence="2 3" key="1">
    <citation type="submission" date="2015-04" db="EMBL/GenBank/DDBJ databases">
        <authorList>
            <person name="Syromyatnikov M.Y."/>
            <person name="Popov V.N."/>
        </authorList>
    </citation>
    <scope>NUCLEOTIDE SEQUENCE [LARGE SCALE GENOMIC DNA]</scope>
</reference>
<feature type="signal peptide" evidence="1">
    <location>
        <begin position="1"/>
        <end position="18"/>
    </location>
</feature>
<proteinExistence type="predicted"/>
<keyword evidence="1" id="KW-0732">Signal</keyword>
<dbReference type="EMBL" id="CVRI01000044">
    <property type="protein sequence ID" value="CRK96827.1"/>
    <property type="molecule type" value="Genomic_DNA"/>
</dbReference>
<keyword evidence="3" id="KW-1185">Reference proteome</keyword>
<dbReference type="Proteomes" id="UP000183832">
    <property type="component" value="Unassembled WGS sequence"/>
</dbReference>
<evidence type="ECO:0000313" key="3">
    <source>
        <dbReference type="Proteomes" id="UP000183832"/>
    </source>
</evidence>
<accession>A0A1J1I9D9</accession>
<gene>
    <name evidence="2" type="ORF">CLUMA_CG009981</name>
</gene>
<evidence type="ECO:0000256" key="1">
    <source>
        <dbReference type="SAM" id="SignalP"/>
    </source>
</evidence>
<evidence type="ECO:0000313" key="2">
    <source>
        <dbReference type="EMBL" id="CRK96827.1"/>
    </source>
</evidence>
<dbReference type="AlphaFoldDB" id="A0A1J1I9D9"/>
<name>A0A1J1I9D9_9DIPT</name>
<protein>
    <submittedName>
        <fullName evidence="2">CLUMA_CG009981, isoform A</fullName>
    </submittedName>
</protein>